<dbReference type="EMBL" id="JQ513383">
    <property type="protein sequence ID" value="AFA44687.1"/>
    <property type="molecule type" value="Genomic_DNA"/>
</dbReference>
<sequence>MKILTESDCYRICSEVSLNSINKNKVQRAELILVRFMGTNFEGIALYNYMNCLMEYCNELHNRK</sequence>
<reference evidence="1 2" key="1">
    <citation type="journal article" date="2012" name="J. Virol.">
        <title>Genome of Klebsiella sp.-Infecting Bacteriophage vB_KleM_RaK2.</title>
        <authorList>
            <person name="Simoliunas E."/>
            <person name="Kaliniene L."/>
            <person name="Truncaite L."/>
            <person name="Klausa V."/>
            <person name="Zajanckauskaite A."/>
            <person name="Meskys R."/>
        </authorList>
    </citation>
    <scope>NUCLEOTIDE SEQUENCE [LARGE SCALE GENOMIC DNA]</scope>
</reference>
<keyword evidence="2" id="KW-1185">Reference proteome</keyword>
<gene>
    <name evidence="1" type="ORF">RaK2_00414</name>
</gene>
<proteinExistence type="predicted"/>
<name>H6X4M1_9CAUD</name>
<evidence type="ECO:0000313" key="1">
    <source>
        <dbReference type="EMBL" id="AFA44687.1"/>
    </source>
</evidence>
<dbReference type="Proteomes" id="UP000007524">
    <property type="component" value="Segment"/>
</dbReference>
<organism evidence="1 2">
    <name type="scientific">Klebsiella phage vB_KleM_RaK2</name>
    <dbReference type="NCBI Taxonomy" id="1147094"/>
    <lineage>
        <taxon>Viruses</taxon>
        <taxon>Duplodnaviria</taxon>
        <taxon>Heunggongvirae</taxon>
        <taxon>Uroviricota</taxon>
        <taxon>Caudoviricetes</taxon>
        <taxon>Alcyoneusvirus</taxon>
        <taxon>Alcyoneusvirus RaK2</taxon>
    </lineage>
</organism>
<dbReference type="GeneID" id="14013002"/>
<accession>H6X4M1</accession>
<evidence type="ECO:0000313" key="2">
    <source>
        <dbReference type="Proteomes" id="UP000007524"/>
    </source>
</evidence>
<protein>
    <submittedName>
        <fullName evidence="1">Uncharacterized protein</fullName>
    </submittedName>
</protein>
<dbReference type="RefSeq" id="YP_007007569.1">
    <property type="nucleotide sequence ID" value="NC_019526.1"/>
</dbReference>
<dbReference type="KEGG" id="vg:14013002"/>